<accession>A0A422Q794</accession>
<dbReference type="GeneID" id="40315542"/>
<dbReference type="OrthoDB" id="248649at2759"/>
<evidence type="ECO:0000313" key="2">
    <source>
        <dbReference type="EMBL" id="RNF25831.1"/>
    </source>
</evidence>
<feature type="compositionally biased region" description="Acidic residues" evidence="1">
    <location>
        <begin position="63"/>
        <end position="73"/>
    </location>
</feature>
<evidence type="ECO:0000256" key="1">
    <source>
        <dbReference type="SAM" id="MobiDB-lite"/>
    </source>
</evidence>
<reference evidence="2 3" key="1">
    <citation type="journal article" date="2018" name="BMC Genomics">
        <title>Genomic comparison of Trypanosoma conorhini and Trypanosoma rangeli to Trypanosoma cruzi strains of high and low virulence.</title>
        <authorList>
            <person name="Bradwell K.R."/>
            <person name="Koparde V.N."/>
            <person name="Matveyev A.V."/>
            <person name="Serrano M.G."/>
            <person name="Alves J.M."/>
            <person name="Parikh H."/>
            <person name="Huang B."/>
            <person name="Lee V."/>
            <person name="Espinosa-Alvarez O."/>
            <person name="Ortiz P.A."/>
            <person name="Costa-Martins A.G."/>
            <person name="Teixeira M.M."/>
            <person name="Buck G.A."/>
        </authorList>
    </citation>
    <scope>NUCLEOTIDE SEQUENCE [LARGE SCALE GENOMIC DNA]</scope>
    <source>
        <strain evidence="2 3">025E</strain>
    </source>
</reference>
<protein>
    <submittedName>
        <fullName evidence="2">Uncharacterized protein</fullName>
    </submittedName>
</protein>
<evidence type="ECO:0000313" key="3">
    <source>
        <dbReference type="Proteomes" id="UP000284403"/>
    </source>
</evidence>
<dbReference type="EMBL" id="MKKU01000070">
    <property type="protein sequence ID" value="RNF25831.1"/>
    <property type="molecule type" value="Genomic_DNA"/>
</dbReference>
<dbReference type="Proteomes" id="UP000284403">
    <property type="component" value="Unassembled WGS sequence"/>
</dbReference>
<proteinExistence type="predicted"/>
<organism evidence="2 3">
    <name type="scientific">Trypanosoma conorhini</name>
    <dbReference type="NCBI Taxonomy" id="83891"/>
    <lineage>
        <taxon>Eukaryota</taxon>
        <taxon>Discoba</taxon>
        <taxon>Euglenozoa</taxon>
        <taxon>Kinetoplastea</taxon>
        <taxon>Metakinetoplastina</taxon>
        <taxon>Trypanosomatida</taxon>
        <taxon>Trypanosomatidae</taxon>
        <taxon>Trypanosoma</taxon>
    </lineage>
</organism>
<name>A0A422Q794_9TRYP</name>
<sequence>MARAADIDRLVDHYLGLPAAPTQRPMPPADRSGAGPQPQRTSGATGPRFASEEALACDARDGYDEEEEVDIEALVESVLRGEPDSADAAALSPPPQWEKGNEEEEQSPPVRLFREGRSSPQPTRSTSLRRGGVERQEHLLRRLALWQERRDAKHLQAVYEALLREQAACPFEPRESLGRGGSIDCDLSCRVAEVSGADAFLQRMREAREARERRRRAEDEEARRYSDASTWRPQLTVPRPFTLGRTPRSVAAAAARRDTFRRYAAGIRTQLHNEPSRIEGPSVPSGLFSVRSSGLLLSHLPPRAGLP</sequence>
<gene>
    <name evidence="2" type="ORF">Tco025E_01931</name>
</gene>
<dbReference type="RefSeq" id="XP_029231037.1">
    <property type="nucleotide sequence ID" value="XM_029368867.1"/>
</dbReference>
<feature type="compositionally biased region" description="Polar residues" evidence="1">
    <location>
        <begin position="118"/>
        <end position="128"/>
    </location>
</feature>
<keyword evidence="3" id="KW-1185">Reference proteome</keyword>
<comment type="caution">
    <text evidence="2">The sequence shown here is derived from an EMBL/GenBank/DDBJ whole genome shotgun (WGS) entry which is preliminary data.</text>
</comment>
<dbReference type="AlphaFoldDB" id="A0A422Q794"/>
<feature type="region of interest" description="Disordered" evidence="1">
    <location>
        <begin position="16"/>
        <end position="133"/>
    </location>
</feature>